<dbReference type="PROSITE" id="PS00028">
    <property type="entry name" value="ZINC_FINGER_C2H2_1"/>
    <property type="match status" value="1"/>
</dbReference>
<dbReference type="InParanoid" id="E9GNZ9"/>
<dbReference type="PhylomeDB" id="E9GNZ9"/>
<evidence type="ECO:0000256" key="8">
    <source>
        <dbReference type="ARBA" id="ARBA00023125"/>
    </source>
</evidence>
<dbReference type="FunFam" id="3.30.160.60:FF:001370">
    <property type="entry name" value="Zinc finger protein"/>
    <property type="match status" value="1"/>
</dbReference>
<evidence type="ECO:0000256" key="6">
    <source>
        <dbReference type="ARBA" id="ARBA00022833"/>
    </source>
</evidence>
<sequence>METLDSAIEFEQVFCYKCPNCEFVGQLKHVVAEHLKKEHQIGIANISEEVTTESSDFLLDECDEEPNQISDNETVNTGDAVFSSSTASPKGFTCNIAGCSVRLEEECNAQYHAKCHYESSFKCPECDEMKSSWKVMVMHLWKSHSVNLELLSCHLCGYRTGKKELLKFHVKTHSDQRACLCDECGKGFKNMKQLRNHKVRSSEQQLKNKCPDCGQILSSSRLLRAHRNAVHLKMRSHLCSYCGYNTTSQSNLRIHLRQHTNEKPFACDSCAYRTADHNSLRRHRMKHTGEKQYKCPHCPYASIQSSTYKVNKANFILFLRQVFSDHVQFLYCRRI</sequence>
<dbReference type="GO" id="GO:0003690">
    <property type="term" value="F:double-stranded DNA binding"/>
    <property type="evidence" value="ECO:0007669"/>
    <property type="project" value="UniProtKB-ARBA"/>
</dbReference>
<dbReference type="PANTHER" id="PTHR24379:SF121">
    <property type="entry name" value="C2H2-TYPE DOMAIN-CONTAINING PROTEIN"/>
    <property type="match status" value="1"/>
</dbReference>
<comment type="similarity">
    <text evidence="2">Belongs to the krueppel C2H2-type zinc-finger protein family.</text>
</comment>
<reference evidence="13 14" key="1">
    <citation type="journal article" date="2011" name="Science">
        <title>The ecoresponsive genome of Daphnia pulex.</title>
        <authorList>
            <person name="Colbourne J.K."/>
            <person name="Pfrender M.E."/>
            <person name="Gilbert D."/>
            <person name="Thomas W.K."/>
            <person name="Tucker A."/>
            <person name="Oakley T.H."/>
            <person name="Tokishita S."/>
            <person name="Aerts A."/>
            <person name="Arnold G.J."/>
            <person name="Basu M.K."/>
            <person name="Bauer D.J."/>
            <person name="Caceres C.E."/>
            <person name="Carmel L."/>
            <person name="Casola C."/>
            <person name="Choi J.H."/>
            <person name="Detter J.C."/>
            <person name="Dong Q."/>
            <person name="Dusheyko S."/>
            <person name="Eads B.D."/>
            <person name="Frohlich T."/>
            <person name="Geiler-Samerotte K.A."/>
            <person name="Gerlach D."/>
            <person name="Hatcher P."/>
            <person name="Jogdeo S."/>
            <person name="Krijgsveld J."/>
            <person name="Kriventseva E.V."/>
            <person name="Kultz D."/>
            <person name="Laforsch C."/>
            <person name="Lindquist E."/>
            <person name="Lopez J."/>
            <person name="Manak J.R."/>
            <person name="Muller J."/>
            <person name="Pangilinan J."/>
            <person name="Patwardhan R.P."/>
            <person name="Pitluck S."/>
            <person name="Pritham E.J."/>
            <person name="Rechtsteiner A."/>
            <person name="Rho M."/>
            <person name="Rogozin I.B."/>
            <person name="Sakarya O."/>
            <person name="Salamov A."/>
            <person name="Schaack S."/>
            <person name="Shapiro H."/>
            <person name="Shiga Y."/>
            <person name="Skalitzky C."/>
            <person name="Smith Z."/>
            <person name="Souvorov A."/>
            <person name="Sung W."/>
            <person name="Tang Z."/>
            <person name="Tsuchiya D."/>
            <person name="Tu H."/>
            <person name="Vos H."/>
            <person name="Wang M."/>
            <person name="Wolf Y.I."/>
            <person name="Yamagata H."/>
            <person name="Yamada T."/>
            <person name="Ye Y."/>
            <person name="Shaw J.R."/>
            <person name="Andrews J."/>
            <person name="Crease T.J."/>
            <person name="Tang H."/>
            <person name="Lucas S.M."/>
            <person name="Robertson H.M."/>
            <person name="Bork P."/>
            <person name="Koonin E.V."/>
            <person name="Zdobnov E.M."/>
            <person name="Grigoriev I.V."/>
            <person name="Lynch M."/>
            <person name="Boore J.L."/>
        </authorList>
    </citation>
    <scope>NUCLEOTIDE SEQUENCE [LARGE SCALE GENOMIC DNA]</scope>
</reference>
<keyword evidence="14" id="KW-1185">Reference proteome</keyword>
<dbReference type="InterPro" id="IPR013087">
    <property type="entry name" value="Znf_C2H2_type"/>
</dbReference>
<keyword evidence="5 11" id="KW-0863">Zinc-finger</keyword>
<dbReference type="AlphaFoldDB" id="E9GNZ9"/>
<evidence type="ECO:0000256" key="1">
    <source>
        <dbReference type="ARBA" id="ARBA00004123"/>
    </source>
</evidence>
<evidence type="ECO:0000313" key="14">
    <source>
        <dbReference type="Proteomes" id="UP000000305"/>
    </source>
</evidence>
<dbReference type="SMART" id="SM00355">
    <property type="entry name" value="ZnF_C2H2"/>
    <property type="match status" value="8"/>
</dbReference>
<feature type="domain" description="C2H2-type" evidence="12">
    <location>
        <begin position="265"/>
        <end position="292"/>
    </location>
</feature>
<dbReference type="EMBL" id="GL732555">
    <property type="protein sequence ID" value="EFX78841.1"/>
    <property type="molecule type" value="Genomic_DNA"/>
</dbReference>
<feature type="domain" description="C2H2-type" evidence="12">
    <location>
        <begin position="208"/>
        <end position="236"/>
    </location>
</feature>
<comment type="subcellular location">
    <subcellularLocation>
        <location evidence="1">Nucleus</location>
    </subcellularLocation>
</comment>
<dbReference type="GO" id="GO:0005634">
    <property type="term" value="C:nucleus"/>
    <property type="evidence" value="ECO:0000318"/>
    <property type="project" value="GO_Central"/>
</dbReference>
<keyword evidence="6" id="KW-0862">Zinc</keyword>
<dbReference type="GO" id="GO:0043565">
    <property type="term" value="F:sequence-specific DNA binding"/>
    <property type="evidence" value="ECO:0000318"/>
    <property type="project" value="GO_Central"/>
</dbReference>
<feature type="domain" description="C2H2-type" evidence="12">
    <location>
        <begin position="237"/>
        <end position="264"/>
    </location>
</feature>
<dbReference type="Proteomes" id="UP000000305">
    <property type="component" value="Unassembled WGS sequence"/>
</dbReference>
<organism evidence="13 14">
    <name type="scientific">Daphnia pulex</name>
    <name type="common">Water flea</name>
    <dbReference type="NCBI Taxonomy" id="6669"/>
    <lineage>
        <taxon>Eukaryota</taxon>
        <taxon>Metazoa</taxon>
        <taxon>Ecdysozoa</taxon>
        <taxon>Arthropoda</taxon>
        <taxon>Crustacea</taxon>
        <taxon>Branchiopoda</taxon>
        <taxon>Diplostraca</taxon>
        <taxon>Cladocera</taxon>
        <taxon>Anomopoda</taxon>
        <taxon>Daphniidae</taxon>
        <taxon>Daphnia</taxon>
    </lineage>
</organism>
<dbReference type="HOGENOM" id="CLU_829662_0_0_1"/>
<dbReference type="GO" id="GO:0006357">
    <property type="term" value="P:regulation of transcription by RNA polymerase II"/>
    <property type="evidence" value="ECO:0000318"/>
    <property type="project" value="GO_Central"/>
</dbReference>
<evidence type="ECO:0000313" key="13">
    <source>
        <dbReference type="EMBL" id="EFX78841.1"/>
    </source>
</evidence>
<evidence type="ECO:0000256" key="10">
    <source>
        <dbReference type="ARBA" id="ARBA00023242"/>
    </source>
</evidence>
<gene>
    <name evidence="13" type="ORF">DAPPUDRAFT_53103</name>
</gene>
<dbReference type="eggNOG" id="KOG1721">
    <property type="taxonomic scope" value="Eukaryota"/>
</dbReference>
<dbReference type="FunFam" id="3.30.160.60:FF:000882">
    <property type="entry name" value="Predicted gene, 21060"/>
    <property type="match status" value="1"/>
</dbReference>
<dbReference type="SUPFAM" id="SSF57667">
    <property type="entry name" value="beta-beta-alpha zinc fingers"/>
    <property type="match status" value="3"/>
</dbReference>
<evidence type="ECO:0000259" key="12">
    <source>
        <dbReference type="PROSITE" id="PS50157"/>
    </source>
</evidence>
<feature type="domain" description="C2H2-type" evidence="12">
    <location>
        <begin position="179"/>
        <end position="206"/>
    </location>
</feature>
<evidence type="ECO:0000256" key="5">
    <source>
        <dbReference type="ARBA" id="ARBA00022771"/>
    </source>
</evidence>
<dbReference type="PROSITE" id="PS50157">
    <property type="entry name" value="ZINC_FINGER_C2H2_2"/>
    <property type="match status" value="5"/>
</dbReference>
<keyword evidence="7" id="KW-0805">Transcription regulation</keyword>
<evidence type="ECO:0000256" key="11">
    <source>
        <dbReference type="PROSITE-ProRule" id="PRU00042"/>
    </source>
</evidence>
<keyword evidence="3" id="KW-0479">Metal-binding</keyword>
<dbReference type="InterPro" id="IPR036236">
    <property type="entry name" value="Znf_C2H2_sf"/>
</dbReference>
<dbReference type="Pfam" id="PF00096">
    <property type="entry name" value="zf-C2H2"/>
    <property type="match status" value="2"/>
</dbReference>
<keyword evidence="8" id="KW-0238">DNA-binding</keyword>
<dbReference type="GO" id="GO:0000981">
    <property type="term" value="F:DNA-binding transcription factor activity, RNA polymerase II-specific"/>
    <property type="evidence" value="ECO:0000318"/>
    <property type="project" value="GO_Central"/>
</dbReference>
<dbReference type="OMA" id="CHYESSF"/>
<accession>E9GNZ9</accession>
<keyword evidence="9" id="KW-0804">Transcription</keyword>
<protein>
    <recommendedName>
        <fullName evidence="12">C2H2-type domain-containing protein</fullName>
    </recommendedName>
</protein>
<dbReference type="KEGG" id="dpx:DAPPUDRAFT_53103"/>
<evidence type="ECO:0000256" key="2">
    <source>
        <dbReference type="ARBA" id="ARBA00006991"/>
    </source>
</evidence>
<feature type="domain" description="C2H2-type" evidence="12">
    <location>
        <begin position="151"/>
        <end position="178"/>
    </location>
</feature>
<dbReference type="GO" id="GO:0008270">
    <property type="term" value="F:zinc ion binding"/>
    <property type="evidence" value="ECO:0007669"/>
    <property type="project" value="UniProtKB-KW"/>
</dbReference>
<keyword evidence="10" id="KW-0539">Nucleus</keyword>
<dbReference type="OrthoDB" id="5876240at2759"/>
<evidence type="ECO:0000256" key="4">
    <source>
        <dbReference type="ARBA" id="ARBA00022737"/>
    </source>
</evidence>
<dbReference type="Gene3D" id="3.30.160.60">
    <property type="entry name" value="Classic Zinc Finger"/>
    <property type="match status" value="3"/>
</dbReference>
<evidence type="ECO:0000256" key="9">
    <source>
        <dbReference type="ARBA" id="ARBA00023163"/>
    </source>
</evidence>
<keyword evidence="4" id="KW-0677">Repeat</keyword>
<name>E9GNZ9_DAPPU</name>
<evidence type="ECO:0000256" key="3">
    <source>
        <dbReference type="ARBA" id="ARBA00022723"/>
    </source>
</evidence>
<evidence type="ECO:0000256" key="7">
    <source>
        <dbReference type="ARBA" id="ARBA00023015"/>
    </source>
</evidence>
<proteinExistence type="inferred from homology"/>
<dbReference type="PANTHER" id="PTHR24379">
    <property type="entry name" value="KRAB AND ZINC FINGER DOMAIN-CONTAINING"/>
    <property type="match status" value="1"/>
</dbReference>